<dbReference type="InParanoid" id="A0A7F5R1W2"/>
<dbReference type="GeneID" id="112904025"/>
<accession>A0A7F5R1W2</accession>
<reference evidence="3" key="1">
    <citation type="submission" date="2025-08" db="UniProtKB">
        <authorList>
            <consortium name="RefSeq"/>
        </authorList>
    </citation>
    <scope>IDENTIFICATION</scope>
    <source>
        <tissue evidence="3">Entire body</tissue>
    </source>
</reference>
<sequence>MEEKRESEVKTKTCSKSFSIESILSSDNKRSSAEEQTFPTDINTNPLGKINEIENESGTFPVNNDVQFMSEEMAKECEGDDSEDGRNFMEDACGISTFQTTEDRVLDNSHIQANSCNPFGRTIFIKIKSQGDLVVLLNCPL</sequence>
<dbReference type="RefSeq" id="XP_025828874.1">
    <property type="nucleotide sequence ID" value="XM_025973089.1"/>
</dbReference>
<evidence type="ECO:0000256" key="1">
    <source>
        <dbReference type="SAM" id="MobiDB-lite"/>
    </source>
</evidence>
<feature type="compositionally biased region" description="Polar residues" evidence="1">
    <location>
        <begin position="34"/>
        <end position="46"/>
    </location>
</feature>
<organism evidence="2 3">
    <name type="scientific">Agrilus planipennis</name>
    <name type="common">Emerald ash borer</name>
    <name type="synonym">Agrilus marcopoli</name>
    <dbReference type="NCBI Taxonomy" id="224129"/>
    <lineage>
        <taxon>Eukaryota</taxon>
        <taxon>Metazoa</taxon>
        <taxon>Ecdysozoa</taxon>
        <taxon>Arthropoda</taxon>
        <taxon>Hexapoda</taxon>
        <taxon>Insecta</taxon>
        <taxon>Pterygota</taxon>
        <taxon>Neoptera</taxon>
        <taxon>Endopterygota</taxon>
        <taxon>Coleoptera</taxon>
        <taxon>Polyphaga</taxon>
        <taxon>Elateriformia</taxon>
        <taxon>Buprestoidea</taxon>
        <taxon>Buprestidae</taxon>
        <taxon>Agrilinae</taxon>
        <taxon>Agrilus</taxon>
    </lineage>
</organism>
<evidence type="ECO:0000313" key="3">
    <source>
        <dbReference type="RefSeq" id="XP_025828874.1"/>
    </source>
</evidence>
<dbReference type="Proteomes" id="UP000192223">
    <property type="component" value="Unplaced"/>
</dbReference>
<dbReference type="AlphaFoldDB" id="A0A7F5R1W2"/>
<proteinExistence type="predicted"/>
<gene>
    <name evidence="3" type="primary">LOC112904025</name>
</gene>
<evidence type="ECO:0000313" key="2">
    <source>
        <dbReference type="Proteomes" id="UP000192223"/>
    </source>
</evidence>
<name>A0A7F5R1W2_AGRPL</name>
<dbReference type="KEGG" id="apln:112904025"/>
<keyword evidence="2" id="KW-1185">Reference proteome</keyword>
<protein>
    <submittedName>
        <fullName evidence="3">Uncharacterized protein LOC112904025</fullName>
    </submittedName>
</protein>
<feature type="region of interest" description="Disordered" evidence="1">
    <location>
        <begin position="24"/>
        <end position="47"/>
    </location>
</feature>